<keyword evidence="2" id="KW-1185">Reference proteome</keyword>
<organism evidence="1 2">
    <name type="scientific">Alternaria gaisen</name>
    <dbReference type="NCBI Taxonomy" id="167740"/>
    <lineage>
        <taxon>Eukaryota</taxon>
        <taxon>Fungi</taxon>
        <taxon>Dikarya</taxon>
        <taxon>Ascomycota</taxon>
        <taxon>Pezizomycotina</taxon>
        <taxon>Dothideomycetes</taxon>
        <taxon>Pleosporomycetidae</taxon>
        <taxon>Pleosporales</taxon>
        <taxon>Pleosporineae</taxon>
        <taxon>Pleosporaceae</taxon>
        <taxon>Alternaria</taxon>
        <taxon>Alternaria sect. Alternaria</taxon>
    </lineage>
</organism>
<dbReference type="Proteomes" id="UP000293547">
    <property type="component" value="Unassembled WGS sequence"/>
</dbReference>
<sequence length="600" mass="66599">MCEPFPGCENVIEIDPDIAGIGVLVSFLFSAFALSAVIVWGYFNECLPIDLLSCTDHYALQSLKKGFRPLVETDLPFEPTLKQKDRTQIILSFVTVLSDQQLVTGVAILIAGLASRCHISLYEFNIVTYLAYFAIFTHTLSLGVLQSHLFLRKLVRNCRVVFAIGFSVIFVFSFIINTASSHEETTLYLGNELQCLFEASQFGQTIQFDIADSTLIVGFILINHTITTLFFDPEIDPIAVAIDFVYTYSLHRFEWFSREDASTIVGKAARKYDAWLRPPLANTKQTRISVWFFFSSYYNSYLANFPSMALEMAYGTLSVILAIWGAGLKSANGLQVLGFGQIVAIVLLSLTFLAAVGVINDQRLRKDNVASEETQSAFRKSMAQGITTPEVSHRTEFVPKDRGGLFWGHMLRFGSSKSRDDLDAVRNGEISTHQEDIYTARKIGNISLLYCPIETCLFAFVGVGWGSGSTTIDGGSTTYMFVCYIVYRSLLISKSVADQNSFISDETRIARSQKRPESQLGILHQSNESLDASAVSSNTSVRTTSPPPSRPVSVTEQRSTAREGQVEFGLPGRIDTEADIGLLPLARRRTNPPPPKEQSF</sequence>
<comment type="caution">
    <text evidence="1">The sequence shown here is derived from an EMBL/GenBank/DDBJ whole genome shotgun (WGS) entry which is preliminary data.</text>
</comment>
<protein>
    <submittedName>
        <fullName evidence="1">Uncharacterized protein</fullName>
    </submittedName>
</protein>
<name>A0ACB6FQD6_9PLEO</name>
<evidence type="ECO:0000313" key="1">
    <source>
        <dbReference type="EMBL" id="KAB2106601.1"/>
    </source>
</evidence>
<evidence type="ECO:0000313" key="2">
    <source>
        <dbReference type="Proteomes" id="UP000293547"/>
    </source>
</evidence>
<proteinExistence type="predicted"/>
<dbReference type="EMBL" id="PDWZ02000004">
    <property type="protein sequence ID" value="KAB2106601.1"/>
    <property type="molecule type" value="Genomic_DNA"/>
</dbReference>
<gene>
    <name evidence="1" type="ORF">AG0111_0g5468</name>
</gene>
<accession>A0ACB6FQD6</accession>
<reference evidence="1 2" key="1">
    <citation type="journal article" date="2019" name="bioRxiv">
        <title>Genomics, evolutionary history and diagnostics of the Alternaria alternata species group including apple and Asian pear pathotypes.</title>
        <authorList>
            <person name="Armitage A.D."/>
            <person name="Cockerton H.M."/>
            <person name="Sreenivasaprasad S."/>
            <person name="Woodhall J.W."/>
            <person name="Lane C.R."/>
            <person name="Harrison R.J."/>
            <person name="Clarkson J.P."/>
        </authorList>
    </citation>
    <scope>NUCLEOTIDE SEQUENCE [LARGE SCALE GENOMIC DNA]</scope>
    <source>
        <strain evidence="1 2">FERA 650</strain>
    </source>
</reference>